<dbReference type="AlphaFoldDB" id="A0A919YTW6"/>
<sequence length="154" mass="17686">MTTEITPSDLRNFTVSTEIFFKPNLDIYAQMTYIVLSSSTSDAASLTIDEVAKKGRMTTKQAVKSMQTLIQEKLIPHKLFRKMIGEFQDDRLSWAAKGLLTYCKEHRNITLSELLNLSDQSSEDENSIRKALAELEMYGYFEELPELRKLVHSQ</sequence>
<reference evidence="1" key="1">
    <citation type="submission" date="2021-03" db="EMBL/GenBank/DDBJ databases">
        <title>Antimicrobial resistance genes in bacteria isolated from Japanese honey, and their potential for conferring macrolide and lincosamide resistance in the American foulbrood pathogen Paenibacillus larvae.</title>
        <authorList>
            <person name="Okamoto M."/>
            <person name="Kumagai M."/>
            <person name="Kanamori H."/>
            <person name="Takamatsu D."/>
        </authorList>
    </citation>
    <scope>NUCLEOTIDE SEQUENCE</scope>
    <source>
        <strain evidence="1">J40TS1</strain>
    </source>
</reference>
<evidence type="ECO:0000313" key="1">
    <source>
        <dbReference type="EMBL" id="GIP19405.1"/>
    </source>
</evidence>
<organism evidence="1 2">
    <name type="scientific">Paenibacillus montaniterrae</name>
    <dbReference type="NCBI Taxonomy" id="429341"/>
    <lineage>
        <taxon>Bacteria</taxon>
        <taxon>Bacillati</taxon>
        <taxon>Bacillota</taxon>
        <taxon>Bacilli</taxon>
        <taxon>Bacillales</taxon>
        <taxon>Paenibacillaceae</taxon>
        <taxon>Paenibacillus</taxon>
    </lineage>
</organism>
<keyword evidence="2" id="KW-1185">Reference proteome</keyword>
<proteinExistence type="predicted"/>
<protein>
    <submittedName>
        <fullName evidence="1">Uncharacterized protein</fullName>
    </submittedName>
</protein>
<name>A0A919YTW6_9BACL</name>
<dbReference type="RefSeq" id="WP_213520096.1">
    <property type="nucleotide sequence ID" value="NZ_BOSE01000014.1"/>
</dbReference>
<gene>
    <name evidence="1" type="ORF">J40TS1_50470</name>
</gene>
<comment type="caution">
    <text evidence="1">The sequence shown here is derived from an EMBL/GenBank/DDBJ whole genome shotgun (WGS) entry which is preliminary data.</text>
</comment>
<dbReference type="Proteomes" id="UP000683139">
    <property type="component" value="Unassembled WGS sequence"/>
</dbReference>
<accession>A0A919YTW6</accession>
<dbReference type="EMBL" id="BOSE01000014">
    <property type="protein sequence ID" value="GIP19405.1"/>
    <property type="molecule type" value="Genomic_DNA"/>
</dbReference>
<evidence type="ECO:0000313" key="2">
    <source>
        <dbReference type="Proteomes" id="UP000683139"/>
    </source>
</evidence>